<sequence length="137" mass="14853">MTFTHSTHTHHGHGRRPFVRHYLEMLAAMVAGMIIGPLLRSAAGLAAPADPGVGAVLMAADMTVAMVLWMRIRGHGWPASLEMAAVMIAPVAVLAPLHWLGLFGGDVLLVAEHVVMLPLMWLAMLRRPAEYGRWSTS</sequence>
<keyword evidence="3" id="KW-1185">Reference proteome</keyword>
<organism evidence="2 3">
    <name type="scientific">Jiangella alba</name>
    <dbReference type="NCBI Taxonomy" id="561176"/>
    <lineage>
        <taxon>Bacteria</taxon>
        <taxon>Bacillati</taxon>
        <taxon>Actinomycetota</taxon>
        <taxon>Actinomycetes</taxon>
        <taxon>Jiangellales</taxon>
        <taxon>Jiangellaceae</taxon>
        <taxon>Jiangella</taxon>
    </lineage>
</organism>
<protein>
    <recommendedName>
        <fullName evidence="4">Flagellar biosynthetic protein FliP</fullName>
    </recommendedName>
</protein>
<dbReference type="STRING" id="561176.SAMN04488561_3481"/>
<evidence type="ECO:0000313" key="2">
    <source>
        <dbReference type="EMBL" id="SEE93608.1"/>
    </source>
</evidence>
<name>A0A1H5MYY3_9ACTN</name>
<dbReference type="RefSeq" id="WP_069114805.1">
    <property type="nucleotide sequence ID" value="NZ_FNUC01000003.1"/>
</dbReference>
<dbReference type="OrthoDB" id="582306at2"/>
<proteinExistence type="predicted"/>
<keyword evidence="1" id="KW-0472">Membrane</keyword>
<reference evidence="3" key="1">
    <citation type="submission" date="2016-10" db="EMBL/GenBank/DDBJ databases">
        <authorList>
            <person name="Varghese N."/>
            <person name="Submissions S."/>
        </authorList>
    </citation>
    <scope>NUCLEOTIDE SEQUENCE [LARGE SCALE GENOMIC DNA]</scope>
    <source>
        <strain evidence="3">DSM 45237</strain>
    </source>
</reference>
<evidence type="ECO:0000313" key="3">
    <source>
        <dbReference type="Proteomes" id="UP000181980"/>
    </source>
</evidence>
<dbReference type="EMBL" id="FNUC01000003">
    <property type="protein sequence ID" value="SEE93608.1"/>
    <property type="molecule type" value="Genomic_DNA"/>
</dbReference>
<feature type="transmembrane region" description="Helical" evidence="1">
    <location>
        <begin position="21"/>
        <end position="39"/>
    </location>
</feature>
<feature type="transmembrane region" description="Helical" evidence="1">
    <location>
        <begin position="81"/>
        <end position="101"/>
    </location>
</feature>
<dbReference type="AlphaFoldDB" id="A0A1H5MYY3"/>
<evidence type="ECO:0008006" key="4">
    <source>
        <dbReference type="Google" id="ProtNLM"/>
    </source>
</evidence>
<feature type="transmembrane region" description="Helical" evidence="1">
    <location>
        <begin position="51"/>
        <end position="69"/>
    </location>
</feature>
<feature type="transmembrane region" description="Helical" evidence="1">
    <location>
        <begin position="107"/>
        <end position="125"/>
    </location>
</feature>
<evidence type="ECO:0000256" key="1">
    <source>
        <dbReference type="SAM" id="Phobius"/>
    </source>
</evidence>
<keyword evidence="1" id="KW-0812">Transmembrane</keyword>
<keyword evidence="1" id="KW-1133">Transmembrane helix</keyword>
<dbReference type="Proteomes" id="UP000181980">
    <property type="component" value="Unassembled WGS sequence"/>
</dbReference>
<gene>
    <name evidence="2" type="ORF">SAMN04488561_3481</name>
</gene>
<accession>A0A1H5MYY3</accession>